<keyword evidence="2" id="KW-0732">Signal</keyword>
<keyword evidence="1" id="KW-1133">Transmembrane helix</keyword>
<dbReference type="Proteomes" id="UP000832097">
    <property type="component" value="Chromosome"/>
</dbReference>
<dbReference type="SMART" id="SM00089">
    <property type="entry name" value="PKD"/>
    <property type="match status" value="1"/>
</dbReference>
<dbReference type="PANTHER" id="PTHR47197">
    <property type="entry name" value="PROTEIN NIRF"/>
    <property type="match status" value="1"/>
</dbReference>
<evidence type="ECO:0000256" key="1">
    <source>
        <dbReference type="SAM" id="Phobius"/>
    </source>
</evidence>
<feature type="transmembrane region" description="Helical" evidence="1">
    <location>
        <begin position="500"/>
        <end position="520"/>
    </location>
</feature>
<feature type="signal peptide" evidence="2">
    <location>
        <begin position="1"/>
        <end position="25"/>
    </location>
</feature>
<keyword evidence="5" id="KW-1185">Reference proteome</keyword>
<evidence type="ECO:0000313" key="5">
    <source>
        <dbReference type="Proteomes" id="UP000832097"/>
    </source>
</evidence>
<evidence type="ECO:0000313" key="4">
    <source>
        <dbReference type="EMBL" id="UOE43113.1"/>
    </source>
</evidence>
<dbReference type="InterPro" id="IPR051200">
    <property type="entry name" value="Host-pathogen_enzymatic-act"/>
</dbReference>
<reference evidence="4 5" key="1">
    <citation type="submission" date="2022-03" db="EMBL/GenBank/DDBJ databases">
        <title>Mucilaginibacter sp. isolated from the gut of Protaetia brevitarsis seulensis larvae.</title>
        <authorList>
            <person name="Won M."/>
            <person name="Kim S.-J."/>
            <person name="Kwon S.-W."/>
        </authorList>
    </citation>
    <scope>NUCLEOTIDE SEQUENCE [LARGE SCALE GENOMIC DNA]</scope>
    <source>
        <strain evidence="4 5">CFWR-12</strain>
    </source>
</reference>
<dbReference type="Gene3D" id="2.60.40.10">
    <property type="entry name" value="Immunoglobulins"/>
    <property type="match status" value="1"/>
</dbReference>
<feature type="chain" id="PRO_5046760980" evidence="2">
    <location>
        <begin position="26"/>
        <end position="531"/>
    </location>
</feature>
<dbReference type="InterPro" id="IPR035986">
    <property type="entry name" value="PKD_dom_sf"/>
</dbReference>
<dbReference type="Gene3D" id="2.130.10.10">
    <property type="entry name" value="YVTN repeat-like/Quinoprotein amine dehydrogenase"/>
    <property type="match status" value="1"/>
</dbReference>
<accession>A0ABY4BVA8</accession>
<dbReference type="CDD" id="cd00146">
    <property type="entry name" value="PKD"/>
    <property type="match status" value="1"/>
</dbReference>
<dbReference type="EMBL" id="CP094528">
    <property type="protein sequence ID" value="UOE43113.1"/>
    <property type="molecule type" value="Genomic_DNA"/>
</dbReference>
<dbReference type="Pfam" id="PF18911">
    <property type="entry name" value="PKD_4"/>
    <property type="match status" value="1"/>
</dbReference>
<evidence type="ECO:0000256" key="2">
    <source>
        <dbReference type="SAM" id="SignalP"/>
    </source>
</evidence>
<dbReference type="PROSITE" id="PS50093">
    <property type="entry name" value="PKD"/>
    <property type="match status" value="1"/>
</dbReference>
<dbReference type="PANTHER" id="PTHR47197:SF3">
    <property type="entry name" value="DIHYDRO-HEME D1 DEHYDROGENASE"/>
    <property type="match status" value="1"/>
</dbReference>
<name>A0ABY4BVA8_9MICO</name>
<dbReference type="InterPro" id="IPR015943">
    <property type="entry name" value="WD40/YVTN_repeat-like_dom_sf"/>
</dbReference>
<sequence>MMRRIGTTAALAVLAVLAVTPAATAAAPPPDDTGRSWEVVASLRFPTADGEQIGVGALAFLSVDDGSLRQTTWPDDLPTGLMFTPDARALYSTGDNVTDDGEVSEWFSAFSARDAATGEVDWSITRISSFIEVALSPDASIAATGSSLVNLETRAVDRFDACVGQAPFFYATAFSPDGGTIWYLCRGLRPSPDTELRGYDVATLAPTATFVLTNHRLDRIVLTPDGSVAVSTGDRVADDGSVVPVVTRIDLTTGALTDLAFEHDLGLDAAVSPDGARAYISERSDDDFEGVLHAIDLATMTTAVSAPLADNGVLGAVLAVTPDGARVYAASHLDETLDEPDQIRLSAHDADTLAVLSETFRESDVAFDLTVTPDQAPVARLTASEPNSPVTFDASASTVEFGTIAEYAWDFGDGVSTVTTTPTVEHEYAEPGEYTATVRLTSSGGTSTEDVYTGQQMLRNGDASAVATVTVAVPEPAVPEPAVPGSGVAGELPPAGFNGATWVIAGIGMLLTGALAVVIVRRRVQPQRKDA</sequence>
<protein>
    <submittedName>
        <fullName evidence="4">PKD domain-containing protein</fullName>
    </submittedName>
</protein>
<keyword evidence="1" id="KW-0472">Membrane</keyword>
<organism evidence="4 5">
    <name type="scientific">Agromyces larvae</name>
    <dbReference type="NCBI Taxonomy" id="2929802"/>
    <lineage>
        <taxon>Bacteria</taxon>
        <taxon>Bacillati</taxon>
        <taxon>Actinomycetota</taxon>
        <taxon>Actinomycetes</taxon>
        <taxon>Micrococcales</taxon>
        <taxon>Microbacteriaceae</taxon>
        <taxon>Agromyces</taxon>
    </lineage>
</organism>
<dbReference type="InterPro" id="IPR013783">
    <property type="entry name" value="Ig-like_fold"/>
</dbReference>
<proteinExistence type="predicted"/>
<dbReference type="RefSeq" id="WP_243554077.1">
    <property type="nucleotide sequence ID" value="NZ_CP094528.1"/>
</dbReference>
<feature type="domain" description="PKD" evidence="3">
    <location>
        <begin position="373"/>
        <end position="448"/>
    </location>
</feature>
<dbReference type="SUPFAM" id="SSF49299">
    <property type="entry name" value="PKD domain"/>
    <property type="match status" value="1"/>
</dbReference>
<keyword evidence="1" id="KW-0812">Transmembrane</keyword>
<dbReference type="InterPro" id="IPR000601">
    <property type="entry name" value="PKD_dom"/>
</dbReference>
<dbReference type="InterPro" id="IPR022409">
    <property type="entry name" value="PKD/Chitinase_dom"/>
</dbReference>
<dbReference type="SUPFAM" id="SSF82171">
    <property type="entry name" value="DPP6 N-terminal domain-like"/>
    <property type="match status" value="1"/>
</dbReference>
<evidence type="ECO:0000259" key="3">
    <source>
        <dbReference type="PROSITE" id="PS50093"/>
    </source>
</evidence>
<gene>
    <name evidence="4" type="ORF">MTO99_13050</name>
</gene>